<dbReference type="PANTHER" id="PTHR32470">
    <property type="entry name" value="ADH DEHYDROGENASE [UBIQUINONE] 1 ALPHA SUBCOMPLEX ASSEMBLY FACTOR 2"/>
    <property type="match status" value="1"/>
</dbReference>
<dbReference type="Proteomes" id="UP000306954">
    <property type="component" value="Unassembled WGS sequence"/>
</dbReference>
<dbReference type="EMBL" id="SPOF01000002">
    <property type="protein sequence ID" value="TIB16988.1"/>
    <property type="molecule type" value="Genomic_DNA"/>
</dbReference>
<feature type="compositionally biased region" description="Basic and acidic residues" evidence="2">
    <location>
        <begin position="184"/>
        <end position="219"/>
    </location>
</feature>
<feature type="region of interest" description="Disordered" evidence="2">
    <location>
        <begin position="181"/>
        <end position="241"/>
    </location>
</feature>
<evidence type="ECO:0000256" key="2">
    <source>
        <dbReference type="SAM" id="MobiDB-lite"/>
    </source>
</evidence>
<evidence type="ECO:0000313" key="3">
    <source>
        <dbReference type="EMBL" id="TIB16988.1"/>
    </source>
</evidence>
<comment type="similarity">
    <text evidence="1">Belongs to the complex I NDUFA12 subunit family.</text>
</comment>
<dbReference type="PANTHER" id="PTHR32470:SF2">
    <property type="entry name" value="NADH DEHYDROGENASE [UBIQUINONE] 1 ALPHA SUBCOMPLEX ASSEMBLY FACTOR 2"/>
    <property type="match status" value="1"/>
</dbReference>
<dbReference type="Pfam" id="PF05071">
    <property type="entry name" value="NDUFA12"/>
    <property type="match status" value="1"/>
</dbReference>
<dbReference type="GO" id="GO:0045271">
    <property type="term" value="C:respiratory chain complex I"/>
    <property type="evidence" value="ECO:0007669"/>
    <property type="project" value="InterPro"/>
</dbReference>
<dbReference type="GO" id="GO:0032981">
    <property type="term" value="P:mitochondrial respiratory chain complex I assembly"/>
    <property type="evidence" value="ECO:0007669"/>
    <property type="project" value="TreeGrafter"/>
</dbReference>
<organism evidence="3 4">
    <name type="scientific">Wallemia ichthyophaga</name>
    <dbReference type="NCBI Taxonomy" id="245174"/>
    <lineage>
        <taxon>Eukaryota</taxon>
        <taxon>Fungi</taxon>
        <taxon>Dikarya</taxon>
        <taxon>Basidiomycota</taxon>
        <taxon>Wallemiomycotina</taxon>
        <taxon>Wallemiomycetes</taxon>
        <taxon>Wallemiales</taxon>
        <taxon>Wallemiaceae</taxon>
        <taxon>Wallemia</taxon>
    </lineage>
</organism>
<dbReference type="GO" id="GO:0005739">
    <property type="term" value="C:mitochondrion"/>
    <property type="evidence" value="ECO:0007669"/>
    <property type="project" value="TreeGrafter"/>
</dbReference>
<comment type="caution">
    <text evidence="3">The sequence shown here is derived from an EMBL/GenBank/DDBJ whole genome shotgun (WGS) entry which is preliminary data.</text>
</comment>
<evidence type="ECO:0008006" key="5">
    <source>
        <dbReference type="Google" id="ProtNLM"/>
    </source>
</evidence>
<reference evidence="3 4" key="1">
    <citation type="submission" date="2019-03" db="EMBL/GenBank/DDBJ databases">
        <title>Sequencing 23 genomes of Wallemia ichthyophaga.</title>
        <authorList>
            <person name="Gostincar C."/>
        </authorList>
    </citation>
    <scope>NUCLEOTIDE SEQUENCE [LARGE SCALE GENOMIC DNA]</scope>
    <source>
        <strain evidence="3 4">EXF-8621</strain>
    </source>
</reference>
<evidence type="ECO:0000256" key="1">
    <source>
        <dbReference type="ARBA" id="ARBA00007355"/>
    </source>
</evidence>
<gene>
    <name evidence="3" type="ORF">E3P90_00183</name>
</gene>
<proteinExistence type="inferred from homology"/>
<protein>
    <recommendedName>
        <fullName evidence="5">NADH dehydrogenase [ubiquinone] 1 alpha subcomplex subunit</fullName>
    </recommendedName>
</protein>
<accession>A0A4T0E8B8</accession>
<dbReference type="InterPro" id="IPR007763">
    <property type="entry name" value="NDUFA12"/>
</dbReference>
<dbReference type="AlphaFoldDB" id="A0A4T0E8B8"/>
<name>A0A4T0E8B8_WALIC</name>
<sequence>MVFDQEGLPRSPSVMLKSPARSGIFSFLWSKIPKPVGGCGCVVAILMRDRVTGNKYFEHPPTTDYKERPKRSVRYPRQVDWALVGKNMPAQWQAWLRHTRLSPPSIEELESDLLRIQRTQQNAARIDAAFAKSRGVVPAPESGTAEVDMQHEHEQHEHIKAQQHYNQNPLEAFEPAIETQEAGRTPEETMEHVEERRHGFDPNEMHQRQQEEGRLRKQAGEFAPGTGKTQEWTPNRAARRG</sequence>
<evidence type="ECO:0000313" key="4">
    <source>
        <dbReference type="Proteomes" id="UP000306954"/>
    </source>
</evidence>
<dbReference type="InterPro" id="IPR052618">
    <property type="entry name" value="ComplexI_NDUFA12"/>
</dbReference>